<evidence type="ECO:0000259" key="2">
    <source>
        <dbReference type="PROSITE" id="PS50222"/>
    </source>
</evidence>
<dbReference type="InterPro" id="IPR011992">
    <property type="entry name" value="EF-hand-dom_pair"/>
</dbReference>
<dbReference type="EMBL" id="CAJZBQ010000011">
    <property type="protein sequence ID" value="CAG9314261.1"/>
    <property type="molecule type" value="Genomic_DNA"/>
</dbReference>
<evidence type="ECO:0000313" key="4">
    <source>
        <dbReference type="Proteomes" id="UP001162131"/>
    </source>
</evidence>
<sequence length="245" mass="27573">MGNCCNGGVDSAQPISKNEPKITETLPREEQIIIENEKKLEFSKLNSKDIIKSLKSEGSQNCLSMPQLKRAFFDLQLSETDLSSPDSAFYKILAKLKNDKKLYEIRKLVLLALLVGKGAPQDKAVWLFKQYDLDASGVIDAEEVETMLNEMIDLAVNILPLSARGDEEGCLTKEEEDTYKSMLLAGQQSMVQEVMKLLLNQNEIGETEFVAKICDPSQQLNKLLWSYGVRLLLKNYGNHNNIESH</sequence>
<organism evidence="3 4">
    <name type="scientific">Blepharisma stoltei</name>
    <dbReference type="NCBI Taxonomy" id="1481888"/>
    <lineage>
        <taxon>Eukaryota</taxon>
        <taxon>Sar</taxon>
        <taxon>Alveolata</taxon>
        <taxon>Ciliophora</taxon>
        <taxon>Postciliodesmatophora</taxon>
        <taxon>Heterotrichea</taxon>
        <taxon>Heterotrichida</taxon>
        <taxon>Blepharismidae</taxon>
        <taxon>Blepharisma</taxon>
    </lineage>
</organism>
<gene>
    <name evidence="3" type="ORF">BSTOLATCC_MIC10057</name>
</gene>
<reference evidence="3" key="1">
    <citation type="submission" date="2021-09" db="EMBL/GenBank/DDBJ databases">
        <authorList>
            <consortium name="AG Swart"/>
            <person name="Singh M."/>
            <person name="Singh A."/>
            <person name="Seah K."/>
            <person name="Emmerich C."/>
        </authorList>
    </citation>
    <scope>NUCLEOTIDE SEQUENCE</scope>
    <source>
        <strain evidence="3">ATCC30299</strain>
    </source>
</reference>
<dbReference type="PROSITE" id="PS00018">
    <property type="entry name" value="EF_HAND_1"/>
    <property type="match status" value="1"/>
</dbReference>
<evidence type="ECO:0000313" key="3">
    <source>
        <dbReference type="EMBL" id="CAG9314261.1"/>
    </source>
</evidence>
<dbReference type="InterPro" id="IPR018247">
    <property type="entry name" value="EF_Hand_1_Ca_BS"/>
</dbReference>
<keyword evidence="4" id="KW-1185">Reference proteome</keyword>
<dbReference type="SUPFAM" id="SSF47473">
    <property type="entry name" value="EF-hand"/>
    <property type="match status" value="1"/>
</dbReference>
<name>A0AAU9IXQ2_9CILI</name>
<dbReference type="GO" id="GO:0005509">
    <property type="term" value="F:calcium ion binding"/>
    <property type="evidence" value="ECO:0007669"/>
    <property type="project" value="InterPro"/>
</dbReference>
<dbReference type="Proteomes" id="UP001162131">
    <property type="component" value="Unassembled WGS sequence"/>
</dbReference>
<comment type="caution">
    <text evidence="3">The sequence shown here is derived from an EMBL/GenBank/DDBJ whole genome shotgun (WGS) entry which is preliminary data.</text>
</comment>
<keyword evidence="1" id="KW-0106">Calcium</keyword>
<proteinExistence type="predicted"/>
<dbReference type="AlphaFoldDB" id="A0AAU9IXQ2"/>
<feature type="domain" description="EF-hand" evidence="2">
    <location>
        <begin position="119"/>
        <end position="154"/>
    </location>
</feature>
<dbReference type="Gene3D" id="1.10.238.10">
    <property type="entry name" value="EF-hand"/>
    <property type="match status" value="1"/>
</dbReference>
<protein>
    <recommendedName>
        <fullName evidence="2">EF-hand domain-containing protein</fullName>
    </recommendedName>
</protein>
<dbReference type="PROSITE" id="PS50222">
    <property type="entry name" value="EF_HAND_2"/>
    <property type="match status" value="1"/>
</dbReference>
<evidence type="ECO:0000256" key="1">
    <source>
        <dbReference type="ARBA" id="ARBA00022837"/>
    </source>
</evidence>
<dbReference type="InterPro" id="IPR002048">
    <property type="entry name" value="EF_hand_dom"/>
</dbReference>
<accession>A0AAU9IXQ2</accession>